<dbReference type="SMART" id="SM01043">
    <property type="entry name" value="BTAD"/>
    <property type="match status" value="1"/>
</dbReference>
<dbReference type="InterPro" id="IPR026000">
    <property type="entry name" value="Apc5_dom"/>
</dbReference>
<dbReference type="Proteomes" id="UP001165079">
    <property type="component" value="Unassembled WGS sequence"/>
</dbReference>
<organism evidence="8 9">
    <name type="scientific">Actinorhabdospora filicis</name>
    <dbReference type="NCBI Taxonomy" id="1785913"/>
    <lineage>
        <taxon>Bacteria</taxon>
        <taxon>Bacillati</taxon>
        <taxon>Actinomycetota</taxon>
        <taxon>Actinomycetes</taxon>
        <taxon>Micromonosporales</taxon>
        <taxon>Micromonosporaceae</taxon>
        <taxon>Actinorhabdospora</taxon>
    </lineage>
</organism>
<protein>
    <submittedName>
        <fullName evidence="8">SARP family transcriptional regulator</fullName>
    </submittedName>
</protein>
<dbReference type="PROSITE" id="PS50005">
    <property type="entry name" value="TPR"/>
    <property type="match status" value="1"/>
</dbReference>
<dbReference type="PANTHER" id="PTHR35807">
    <property type="entry name" value="TRANSCRIPTIONAL REGULATOR REDD-RELATED"/>
    <property type="match status" value="1"/>
</dbReference>
<accession>A0A9W6WA18</accession>
<feature type="domain" description="OmpR/PhoB-type" evidence="7">
    <location>
        <begin position="1"/>
        <end position="98"/>
    </location>
</feature>
<keyword evidence="3 6" id="KW-0238">DNA-binding</keyword>
<reference evidence="8" key="1">
    <citation type="submission" date="2023-03" db="EMBL/GenBank/DDBJ databases">
        <title>Actinorhabdospora filicis NBRC 111898.</title>
        <authorList>
            <person name="Ichikawa N."/>
            <person name="Sato H."/>
            <person name="Tonouchi N."/>
        </authorList>
    </citation>
    <scope>NUCLEOTIDE SEQUENCE</scope>
    <source>
        <strain evidence="8">NBRC 111898</strain>
    </source>
</reference>
<dbReference type="InterPro" id="IPR036388">
    <property type="entry name" value="WH-like_DNA-bd_sf"/>
</dbReference>
<dbReference type="GO" id="GO:0003677">
    <property type="term" value="F:DNA binding"/>
    <property type="evidence" value="ECO:0007669"/>
    <property type="project" value="UniProtKB-UniRule"/>
</dbReference>
<keyword evidence="5" id="KW-0802">TPR repeat</keyword>
<keyword evidence="4" id="KW-0804">Transcription</keyword>
<dbReference type="InterPro" id="IPR051677">
    <property type="entry name" value="AfsR-DnrI-RedD_regulator"/>
</dbReference>
<evidence type="ECO:0000256" key="5">
    <source>
        <dbReference type="PROSITE-ProRule" id="PRU00339"/>
    </source>
</evidence>
<dbReference type="Pfam" id="PF13424">
    <property type="entry name" value="TPR_12"/>
    <property type="match status" value="1"/>
</dbReference>
<keyword evidence="2" id="KW-0805">Transcription regulation</keyword>
<evidence type="ECO:0000256" key="1">
    <source>
        <dbReference type="ARBA" id="ARBA00005820"/>
    </source>
</evidence>
<dbReference type="SUPFAM" id="SSF52540">
    <property type="entry name" value="P-loop containing nucleoside triphosphate hydrolases"/>
    <property type="match status" value="1"/>
</dbReference>
<dbReference type="Pfam" id="PF12862">
    <property type="entry name" value="ANAPC5"/>
    <property type="match status" value="1"/>
</dbReference>
<dbReference type="Gene3D" id="1.25.40.10">
    <property type="entry name" value="Tetratricopeptide repeat domain"/>
    <property type="match status" value="2"/>
</dbReference>
<feature type="DNA-binding region" description="OmpR/PhoB-type" evidence="6">
    <location>
        <begin position="1"/>
        <end position="98"/>
    </location>
</feature>
<evidence type="ECO:0000259" key="7">
    <source>
        <dbReference type="PROSITE" id="PS51755"/>
    </source>
</evidence>
<dbReference type="PROSITE" id="PS51755">
    <property type="entry name" value="OMPR_PHOB"/>
    <property type="match status" value="1"/>
</dbReference>
<dbReference type="InterPro" id="IPR016032">
    <property type="entry name" value="Sig_transdc_resp-reg_C-effctor"/>
</dbReference>
<evidence type="ECO:0000313" key="8">
    <source>
        <dbReference type="EMBL" id="GLZ78141.1"/>
    </source>
</evidence>
<dbReference type="PANTHER" id="PTHR35807:SF1">
    <property type="entry name" value="TRANSCRIPTIONAL REGULATOR REDD"/>
    <property type="match status" value="1"/>
</dbReference>
<dbReference type="Gene3D" id="1.10.10.10">
    <property type="entry name" value="Winged helix-like DNA-binding domain superfamily/Winged helix DNA-binding domain"/>
    <property type="match status" value="2"/>
</dbReference>
<dbReference type="InterPro" id="IPR019734">
    <property type="entry name" value="TPR_rpt"/>
</dbReference>
<dbReference type="GO" id="GO:0000160">
    <property type="term" value="P:phosphorelay signal transduction system"/>
    <property type="evidence" value="ECO:0007669"/>
    <property type="project" value="InterPro"/>
</dbReference>
<dbReference type="CDD" id="cd15831">
    <property type="entry name" value="BTAD"/>
    <property type="match status" value="1"/>
</dbReference>
<evidence type="ECO:0000256" key="6">
    <source>
        <dbReference type="PROSITE-ProRule" id="PRU01091"/>
    </source>
</evidence>
<dbReference type="SMART" id="SM00028">
    <property type="entry name" value="TPR"/>
    <property type="match status" value="5"/>
</dbReference>
<dbReference type="InterPro" id="IPR027417">
    <property type="entry name" value="P-loop_NTPase"/>
</dbReference>
<proteinExistence type="inferred from homology"/>
<sequence>MGGRPVGERLELSLLGPLRARFRGELLDLGPVRQQAVLAALVLRPDTIVDARRLLDDVWGDEPPASGLGNLASYVYRLRQRVPMPVLVTESGGYRFLADRVRVDAAWFRHRLAEARASRDAGDLEAAVGAYGEAIGLFAGEPLAGVPGPFAEAQRARLTDVRLRARREKLECQLGLGRHVEAAEELAELVEEQPFSEVLAVLLMRALHAGGGRAEAMAVFTRLRQRLSEELGVEPGGEAQRAYRELLTAVERQAPPRDELPADHGDLVGRERELAVLAAPGRPDVVTVRAVDGVAGVGKTALVVQAARSLREAIGPDHCLFVDLHGYTEGRDPADARTVLRRLLRAIGADDAGIPDDIDELAATWRSAGGARRIVLVLDNAADAEQVRPLLPSGPGSHVLVSGRARLLGLDVPVRVSLEPLAPGDAAALLTAVIGEARSGSEPEAVARLAALCDHLPLAVRLAAARLQSRPMWTVAEFVERLADDRSRLGELRAGNRSVAAALGLSYRQLPVEERTAFGAFGWFPAAELDVLVAAALLGRPARETERVLENLVDANLLRQPASGRYRMHDLVAAYAGRLPEPAGVEAARARALSLYLSAARRASDEGPAAFPTGPEGLPDAFADIDAADAWLSTMSGVIVEAIAHPALAAHPDHVCWIAEALLDHFTRSGAFHEARTVLSTALAVVGRATDARMVPALPIRMGIALGMQGRYGESEDWLRRGLVLARSTGEPREQARALGALGTVTRSLGRDEEAVTHLTEVLDLAGRLDDDWLRGMALCNLGAVHQGRGATQAALDCFNDAVALAERVGAPRVIGKSLCYTAGLHLELGHHAEAAAQSRRAAGLAERAGDQALLAFALTRLGSAEQGLGRLDEAIDAHRRALGLVTEQSSVETEIEIRERLGAALHTMGRIDQARAEYARILDLTVDGSFPERRAAARDGLDRCEP</sequence>
<dbReference type="InterPro" id="IPR011990">
    <property type="entry name" value="TPR-like_helical_dom_sf"/>
</dbReference>
<gene>
    <name evidence="8" type="ORF">Afil01_29480</name>
</gene>
<dbReference type="SMART" id="SM00862">
    <property type="entry name" value="Trans_reg_C"/>
    <property type="match status" value="1"/>
</dbReference>
<comment type="caution">
    <text evidence="8">The sequence shown here is derived from an EMBL/GenBank/DDBJ whole genome shotgun (WGS) entry which is preliminary data.</text>
</comment>
<evidence type="ECO:0000256" key="2">
    <source>
        <dbReference type="ARBA" id="ARBA00023015"/>
    </source>
</evidence>
<dbReference type="GO" id="GO:0006355">
    <property type="term" value="P:regulation of DNA-templated transcription"/>
    <property type="evidence" value="ECO:0007669"/>
    <property type="project" value="InterPro"/>
</dbReference>
<evidence type="ECO:0000313" key="9">
    <source>
        <dbReference type="Proteomes" id="UP001165079"/>
    </source>
</evidence>
<evidence type="ECO:0000256" key="3">
    <source>
        <dbReference type="ARBA" id="ARBA00023125"/>
    </source>
</evidence>
<dbReference type="InterPro" id="IPR001867">
    <property type="entry name" value="OmpR/PhoB-type_DNA-bd"/>
</dbReference>
<comment type="similarity">
    <text evidence="1">Belongs to the AfsR/DnrI/RedD regulatory family.</text>
</comment>
<dbReference type="SUPFAM" id="SSF48452">
    <property type="entry name" value="TPR-like"/>
    <property type="match status" value="4"/>
</dbReference>
<name>A0A9W6WA18_9ACTN</name>
<dbReference type="InterPro" id="IPR005158">
    <property type="entry name" value="BTAD"/>
</dbReference>
<feature type="repeat" description="TPR" evidence="5">
    <location>
        <begin position="856"/>
        <end position="889"/>
    </location>
</feature>
<dbReference type="Pfam" id="PF03704">
    <property type="entry name" value="BTAD"/>
    <property type="match status" value="1"/>
</dbReference>
<evidence type="ECO:0000256" key="4">
    <source>
        <dbReference type="ARBA" id="ARBA00023163"/>
    </source>
</evidence>
<dbReference type="AlphaFoldDB" id="A0A9W6WA18"/>
<keyword evidence="9" id="KW-1185">Reference proteome</keyword>
<dbReference type="EMBL" id="BSTX01000002">
    <property type="protein sequence ID" value="GLZ78141.1"/>
    <property type="molecule type" value="Genomic_DNA"/>
</dbReference>
<dbReference type="SUPFAM" id="SSF46894">
    <property type="entry name" value="C-terminal effector domain of the bipartite response regulators"/>
    <property type="match status" value="1"/>
</dbReference>